<keyword evidence="2" id="KW-1185">Reference proteome</keyword>
<dbReference type="Proteomes" id="UP000030669">
    <property type="component" value="Unassembled WGS sequence"/>
</dbReference>
<dbReference type="OrthoDB" id="10037289at2759"/>
<accession>S7RW94</accession>
<dbReference type="GeneID" id="19299060"/>
<dbReference type="AlphaFoldDB" id="S7RW94"/>
<protein>
    <submittedName>
        <fullName evidence="1">Uncharacterized protein</fullName>
    </submittedName>
</protein>
<dbReference type="KEGG" id="gtr:GLOTRDRAFT_109557"/>
<name>S7RW94_GLOTA</name>
<dbReference type="RefSeq" id="XP_007862210.1">
    <property type="nucleotide sequence ID" value="XM_007864019.1"/>
</dbReference>
<evidence type="ECO:0000313" key="2">
    <source>
        <dbReference type="Proteomes" id="UP000030669"/>
    </source>
</evidence>
<reference evidence="1 2" key="1">
    <citation type="journal article" date="2012" name="Science">
        <title>The Paleozoic origin of enzymatic lignin decomposition reconstructed from 31 fungal genomes.</title>
        <authorList>
            <person name="Floudas D."/>
            <person name="Binder M."/>
            <person name="Riley R."/>
            <person name="Barry K."/>
            <person name="Blanchette R.A."/>
            <person name="Henrissat B."/>
            <person name="Martinez A.T."/>
            <person name="Otillar R."/>
            <person name="Spatafora J.W."/>
            <person name="Yadav J.S."/>
            <person name="Aerts A."/>
            <person name="Benoit I."/>
            <person name="Boyd A."/>
            <person name="Carlson A."/>
            <person name="Copeland A."/>
            <person name="Coutinho P.M."/>
            <person name="de Vries R.P."/>
            <person name="Ferreira P."/>
            <person name="Findley K."/>
            <person name="Foster B."/>
            <person name="Gaskell J."/>
            <person name="Glotzer D."/>
            <person name="Gorecki P."/>
            <person name="Heitman J."/>
            <person name="Hesse C."/>
            <person name="Hori C."/>
            <person name="Igarashi K."/>
            <person name="Jurgens J.A."/>
            <person name="Kallen N."/>
            <person name="Kersten P."/>
            <person name="Kohler A."/>
            <person name="Kuees U."/>
            <person name="Kumar T.K.A."/>
            <person name="Kuo A."/>
            <person name="LaButti K."/>
            <person name="Larrondo L.F."/>
            <person name="Lindquist E."/>
            <person name="Ling A."/>
            <person name="Lombard V."/>
            <person name="Lucas S."/>
            <person name="Lundell T."/>
            <person name="Martin R."/>
            <person name="McLaughlin D.J."/>
            <person name="Morgenstern I."/>
            <person name="Morin E."/>
            <person name="Murat C."/>
            <person name="Nagy L.G."/>
            <person name="Nolan M."/>
            <person name="Ohm R.A."/>
            <person name="Patyshakuliyeva A."/>
            <person name="Rokas A."/>
            <person name="Ruiz-Duenas F.J."/>
            <person name="Sabat G."/>
            <person name="Salamov A."/>
            <person name="Samejima M."/>
            <person name="Schmutz J."/>
            <person name="Slot J.C."/>
            <person name="St John F."/>
            <person name="Stenlid J."/>
            <person name="Sun H."/>
            <person name="Sun S."/>
            <person name="Syed K."/>
            <person name="Tsang A."/>
            <person name="Wiebenga A."/>
            <person name="Young D."/>
            <person name="Pisabarro A."/>
            <person name="Eastwood D.C."/>
            <person name="Martin F."/>
            <person name="Cullen D."/>
            <person name="Grigoriev I.V."/>
            <person name="Hibbett D.S."/>
        </authorList>
    </citation>
    <scope>NUCLEOTIDE SEQUENCE [LARGE SCALE GENOMIC DNA]</scope>
    <source>
        <strain evidence="1 2">ATCC 11539</strain>
    </source>
</reference>
<proteinExistence type="predicted"/>
<sequence>MELVHAKLSTIHTQIVKKQYEEAYYALEALTIIQDFVPAWKGLPDALQKTLTDMVYGACLVTSSGS</sequence>
<dbReference type="EMBL" id="KB469297">
    <property type="protein sequence ID" value="EPQ59145.1"/>
    <property type="molecule type" value="Genomic_DNA"/>
</dbReference>
<organism evidence="1 2">
    <name type="scientific">Gloeophyllum trabeum (strain ATCC 11539 / FP-39264 / Madison 617)</name>
    <name type="common">Brown rot fungus</name>
    <dbReference type="NCBI Taxonomy" id="670483"/>
    <lineage>
        <taxon>Eukaryota</taxon>
        <taxon>Fungi</taxon>
        <taxon>Dikarya</taxon>
        <taxon>Basidiomycota</taxon>
        <taxon>Agaricomycotina</taxon>
        <taxon>Agaricomycetes</taxon>
        <taxon>Gloeophyllales</taxon>
        <taxon>Gloeophyllaceae</taxon>
        <taxon>Gloeophyllum</taxon>
    </lineage>
</organism>
<gene>
    <name evidence="1" type="ORF">GLOTRDRAFT_109557</name>
</gene>
<evidence type="ECO:0000313" key="1">
    <source>
        <dbReference type="EMBL" id="EPQ59145.1"/>
    </source>
</evidence>
<dbReference type="HOGENOM" id="CLU_2831422_0_0_1"/>